<sequence length="100" mass="10400">MRYIFALPLLAVSALAMPAVDGDGMKKAEDAEKTVCESHQTVVCEGNGSGGLLSLGNLLNGLLGESCSGGDVYCCSQSDVEQVGLINIDLNLQCSLNHLL</sequence>
<evidence type="ECO:0000313" key="2">
    <source>
        <dbReference type="EMBL" id="CEO58325.1"/>
    </source>
</evidence>
<accession>A0A0F7VEJ8</accession>
<dbReference type="AlphaFoldDB" id="A0A0F7VEJ8"/>
<feature type="signal peptide" evidence="1">
    <location>
        <begin position="1"/>
        <end position="22"/>
    </location>
</feature>
<organism evidence="2 3">
    <name type="scientific">Penicillium brasilianum</name>
    <dbReference type="NCBI Taxonomy" id="104259"/>
    <lineage>
        <taxon>Eukaryota</taxon>
        <taxon>Fungi</taxon>
        <taxon>Dikarya</taxon>
        <taxon>Ascomycota</taxon>
        <taxon>Pezizomycotina</taxon>
        <taxon>Eurotiomycetes</taxon>
        <taxon>Eurotiomycetidae</taxon>
        <taxon>Eurotiales</taxon>
        <taxon>Aspergillaceae</taxon>
        <taxon>Penicillium</taxon>
    </lineage>
</organism>
<evidence type="ECO:0008006" key="4">
    <source>
        <dbReference type="Google" id="ProtNLM"/>
    </source>
</evidence>
<dbReference type="OrthoDB" id="4368505at2759"/>
<name>A0A0F7VEJ8_PENBI</name>
<dbReference type="Proteomes" id="UP000042958">
    <property type="component" value="Unassembled WGS sequence"/>
</dbReference>
<evidence type="ECO:0000313" key="3">
    <source>
        <dbReference type="Proteomes" id="UP000042958"/>
    </source>
</evidence>
<proteinExistence type="predicted"/>
<reference evidence="3" key="1">
    <citation type="journal article" date="2015" name="Genome Announc.">
        <title>Draft genome sequence of the fungus Penicillium brasilianum MG11.</title>
        <authorList>
            <person name="Horn F."/>
            <person name="Linde J."/>
            <person name="Mattern D.J."/>
            <person name="Walther G."/>
            <person name="Guthke R."/>
            <person name="Brakhage A.A."/>
            <person name="Valiante V."/>
        </authorList>
    </citation>
    <scope>NUCLEOTIDE SEQUENCE [LARGE SCALE GENOMIC DNA]</scope>
    <source>
        <strain evidence="3">MG11</strain>
    </source>
</reference>
<dbReference type="EMBL" id="CDHK01000003">
    <property type="protein sequence ID" value="CEO58325.1"/>
    <property type="molecule type" value="Genomic_DNA"/>
</dbReference>
<protein>
    <recommendedName>
        <fullName evidence="4">Hydrophobin</fullName>
    </recommendedName>
</protein>
<keyword evidence="3" id="KW-1185">Reference proteome</keyword>
<evidence type="ECO:0000256" key="1">
    <source>
        <dbReference type="SAM" id="SignalP"/>
    </source>
</evidence>
<feature type="chain" id="PRO_5002524024" description="Hydrophobin" evidence="1">
    <location>
        <begin position="23"/>
        <end position="100"/>
    </location>
</feature>
<keyword evidence="1" id="KW-0732">Signal</keyword>
<gene>
    <name evidence="2" type="ORF">PMG11_03055</name>
</gene>